<accession>A0A917EER7</accession>
<comment type="caution">
    <text evidence="3">The sequence shown here is derived from an EMBL/GenBank/DDBJ whole genome shotgun (WGS) entry which is preliminary data.</text>
</comment>
<dbReference type="RefSeq" id="WP_188477663.1">
    <property type="nucleotide sequence ID" value="NZ_BMFJ01000001.1"/>
</dbReference>
<keyword evidence="1" id="KW-0472">Membrane</keyword>
<feature type="signal peptide" evidence="2">
    <location>
        <begin position="1"/>
        <end position="22"/>
    </location>
</feature>
<dbReference type="EMBL" id="BMFJ01000001">
    <property type="protein sequence ID" value="GGE33126.1"/>
    <property type="molecule type" value="Genomic_DNA"/>
</dbReference>
<keyword evidence="2" id="KW-0732">Signal</keyword>
<feature type="transmembrane region" description="Helical" evidence="1">
    <location>
        <begin position="183"/>
        <end position="202"/>
    </location>
</feature>
<keyword evidence="1" id="KW-0812">Transmembrane</keyword>
<name>A0A917EER7_9RHOB</name>
<evidence type="ECO:0000313" key="3">
    <source>
        <dbReference type="EMBL" id="GGE33126.1"/>
    </source>
</evidence>
<sequence length="206" mass="21887">MKYIRSMVAALALAFAATSAAAAPVTYNWTATLTSVTTSASGMLVGDMISGYVTLDSDLGKAAPTSNWQRYNAPAILDFYVSSLGTIAISGESFASTYDNYVYYSYPYTSRQDGMFVRANPDSNVSTFVQINVLNNAGDTTVTDTLEFGEPFNLAAANSAKVFFRLSGEYAEANVTTFELSAIPLPATGLALLGALGGFAAFRRRS</sequence>
<keyword evidence="1" id="KW-1133">Transmembrane helix</keyword>
<feature type="chain" id="PRO_5036926477" evidence="2">
    <location>
        <begin position="23"/>
        <end position="206"/>
    </location>
</feature>
<dbReference type="AlphaFoldDB" id="A0A917EER7"/>
<gene>
    <name evidence="3" type="ORF">GCM10011360_21230</name>
</gene>
<evidence type="ECO:0000256" key="1">
    <source>
        <dbReference type="SAM" id="Phobius"/>
    </source>
</evidence>
<proteinExistence type="predicted"/>
<protein>
    <submittedName>
        <fullName evidence="3">Uncharacterized protein</fullName>
    </submittedName>
</protein>
<dbReference type="Proteomes" id="UP000612855">
    <property type="component" value="Unassembled WGS sequence"/>
</dbReference>
<evidence type="ECO:0000313" key="4">
    <source>
        <dbReference type="Proteomes" id="UP000612855"/>
    </source>
</evidence>
<organism evidence="3 4">
    <name type="scientific">Primorskyibacter flagellatus</name>
    <dbReference type="NCBI Taxonomy" id="1387277"/>
    <lineage>
        <taxon>Bacteria</taxon>
        <taxon>Pseudomonadati</taxon>
        <taxon>Pseudomonadota</taxon>
        <taxon>Alphaproteobacteria</taxon>
        <taxon>Rhodobacterales</taxon>
        <taxon>Roseobacteraceae</taxon>
        <taxon>Primorskyibacter</taxon>
    </lineage>
</organism>
<evidence type="ECO:0000256" key="2">
    <source>
        <dbReference type="SAM" id="SignalP"/>
    </source>
</evidence>
<keyword evidence="4" id="KW-1185">Reference proteome</keyword>
<reference evidence="4" key="1">
    <citation type="journal article" date="2019" name="Int. J. Syst. Evol. Microbiol.">
        <title>The Global Catalogue of Microorganisms (GCM) 10K type strain sequencing project: providing services to taxonomists for standard genome sequencing and annotation.</title>
        <authorList>
            <consortium name="The Broad Institute Genomics Platform"/>
            <consortium name="The Broad Institute Genome Sequencing Center for Infectious Disease"/>
            <person name="Wu L."/>
            <person name="Ma J."/>
        </authorList>
    </citation>
    <scope>NUCLEOTIDE SEQUENCE [LARGE SCALE GENOMIC DNA]</scope>
    <source>
        <strain evidence="4">CGMCC 1.12664</strain>
    </source>
</reference>